<dbReference type="CDD" id="cd04301">
    <property type="entry name" value="NAT_SF"/>
    <property type="match status" value="1"/>
</dbReference>
<comment type="caution">
    <text evidence="4">The sequence shown here is derived from an EMBL/GenBank/DDBJ whole genome shotgun (WGS) entry which is preliminary data.</text>
</comment>
<dbReference type="InterPro" id="IPR000182">
    <property type="entry name" value="GNAT_dom"/>
</dbReference>
<dbReference type="GO" id="GO:0016746">
    <property type="term" value="F:acyltransferase activity"/>
    <property type="evidence" value="ECO:0007669"/>
    <property type="project" value="UniProtKB-KW"/>
</dbReference>
<feature type="domain" description="N-acetyltransferase" evidence="3">
    <location>
        <begin position="1"/>
        <end position="86"/>
    </location>
</feature>
<keyword evidence="5" id="KW-1185">Reference proteome</keyword>
<dbReference type="RefSeq" id="WP_273938980.1">
    <property type="nucleotide sequence ID" value="NZ_CP097263.1"/>
</dbReference>
<dbReference type="PANTHER" id="PTHR43877">
    <property type="entry name" value="AMINOALKYLPHOSPHONATE N-ACETYLTRANSFERASE-RELATED-RELATED"/>
    <property type="match status" value="1"/>
</dbReference>
<keyword evidence="2 4" id="KW-0012">Acyltransferase</keyword>
<protein>
    <submittedName>
        <fullName evidence="4">GNAT family N-acetyltransferase</fullName>
        <ecNumber evidence="4">2.3.1.-</ecNumber>
    </submittedName>
</protein>
<evidence type="ECO:0000256" key="2">
    <source>
        <dbReference type="ARBA" id="ARBA00023315"/>
    </source>
</evidence>
<dbReference type="InterPro" id="IPR016181">
    <property type="entry name" value="Acyl_CoA_acyltransferase"/>
</dbReference>
<evidence type="ECO:0000256" key="1">
    <source>
        <dbReference type="ARBA" id="ARBA00022679"/>
    </source>
</evidence>
<evidence type="ECO:0000313" key="5">
    <source>
        <dbReference type="Proteomes" id="UP001589810"/>
    </source>
</evidence>
<accession>A0ABV6MJP9</accession>
<dbReference type="SUPFAM" id="SSF55729">
    <property type="entry name" value="Acyl-CoA N-acyltransferases (Nat)"/>
    <property type="match status" value="2"/>
</dbReference>
<keyword evidence="1 4" id="KW-0808">Transferase</keyword>
<gene>
    <name evidence="4" type="ORF">ACFFH7_01890</name>
</gene>
<feature type="domain" description="N-acetyltransferase" evidence="3">
    <location>
        <begin position="81"/>
        <end position="240"/>
    </location>
</feature>
<reference evidence="4 5" key="1">
    <citation type="submission" date="2024-09" db="EMBL/GenBank/DDBJ databases">
        <authorList>
            <person name="Sun Q."/>
            <person name="Mori K."/>
        </authorList>
    </citation>
    <scope>NUCLEOTIDE SEQUENCE [LARGE SCALE GENOMIC DNA]</scope>
    <source>
        <strain evidence="4 5">TBRC 1432</strain>
    </source>
</reference>
<dbReference type="Pfam" id="PF13508">
    <property type="entry name" value="Acetyltransf_7"/>
    <property type="match status" value="1"/>
</dbReference>
<proteinExistence type="predicted"/>
<sequence length="240" mass="26863">MHISVHPDYRRRGIGSELMETIIPVLRERGRKVMEGYYITEGSTGEHFTRAQGFKVVHTRVAQMLTFAEVDPGLWEVATPEGYRLVRWIGHALDDLVESYSRARDAIADAPTGDSTYVTPDWSVASIRRLEAENREQGVEWRTVVAVDERGEVTGLTEVERLPLSPDRLFQGDTAVLAAHRGHGLGLAMKADMLRWLTADNDGLDHVWTSTGTTNVHMVAVNAKLGFKTVRRSNVVSRKL</sequence>
<dbReference type="InterPro" id="IPR050832">
    <property type="entry name" value="Bact_Acetyltransf"/>
</dbReference>
<dbReference type="EMBL" id="JBHLUD010000001">
    <property type="protein sequence ID" value="MFC0540210.1"/>
    <property type="molecule type" value="Genomic_DNA"/>
</dbReference>
<organism evidence="4 5">
    <name type="scientific">Kutzneria chonburiensis</name>
    <dbReference type="NCBI Taxonomy" id="1483604"/>
    <lineage>
        <taxon>Bacteria</taxon>
        <taxon>Bacillati</taxon>
        <taxon>Actinomycetota</taxon>
        <taxon>Actinomycetes</taxon>
        <taxon>Pseudonocardiales</taxon>
        <taxon>Pseudonocardiaceae</taxon>
        <taxon>Kutzneria</taxon>
    </lineage>
</organism>
<dbReference type="Pfam" id="PF00583">
    <property type="entry name" value="Acetyltransf_1"/>
    <property type="match status" value="1"/>
</dbReference>
<evidence type="ECO:0000259" key="3">
    <source>
        <dbReference type="PROSITE" id="PS51186"/>
    </source>
</evidence>
<dbReference type="Gene3D" id="3.40.630.30">
    <property type="match status" value="1"/>
</dbReference>
<name>A0ABV6MJP9_9PSEU</name>
<dbReference type="PROSITE" id="PS51186">
    <property type="entry name" value="GNAT"/>
    <property type="match status" value="2"/>
</dbReference>
<dbReference type="EC" id="2.3.1.-" evidence="4"/>
<dbReference type="Proteomes" id="UP001589810">
    <property type="component" value="Unassembled WGS sequence"/>
</dbReference>
<evidence type="ECO:0000313" key="4">
    <source>
        <dbReference type="EMBL" id="MFC0540210.1"/>
    </source>
</evidence>